<reference evidence="5" key="1">
    <citation type="journal article" date="2023" name="Commun. Biol.">
        <title>Genome analysis of Parmales, the sister group of diatoms, reveals the evolutionary specialization of diatoms from phago-mixotrophs to photoautotrophs.</title>
        <authorList>
            <person name="Ban H."/>
            <person name="Sato S."/>
            <person name="Yoshikawa S."/>
            <person name="Yamada K."/>
            <person name="Nakamura Y."/>
            <person name="Ichinomiya M."/>
            <person name="Sato N."/>
            <person name="Blanc-Mathieu R."/>
            <person name="Endo H."/>
            <person name="Kuwata A."/>
            <person name="Ogata H."/>
        </authorList>
    </citation>
    <scope>NUCLEOTIDE SEQUENCE [LARGE SCALE GENOMIC DNA]</scope>
    <source>
        <strain evidence="5">NIES 3701</strain>
    </source>
</reference>
<dbReference type="SUPFAM" id="SSF47473">
    <property type="entry name" value="EF-hand"/>
    <property type="match status" value="1"/>
</dbReference>
<keyword evidence="1" id="KW-0106">Calcium</keyword>
<feature type="domain" description="EF-hand" evidence="3">
    <location>
        <begin position="188"/>
        <end position="223"/>
    </location>
</feature>
<proteinExistence type="predicted"/>
<protein>
    <recommendedName>
        <fullName evidence="3">EF-hand domain-containing protein</fullName>
    </recommendedName>
</protein>
<organism evidence="4 5">
    <name type="scientific">Triparma strigata</name>
    <dbReference type="NCBI Taxonomy" id="1606541"/>
    <lineage>
        <taxon>Eukaryota</taxon>
        <taxon>Sar</taxon>
        <taxon>Stramenopiles</taxon>
        <taxon>Ochrophyta</taxon>
        <taxon>Bolidophyceae</taxon>
        <taxon>Parmales</taxon>
        <taxon>Triparmaceae</taxon>
        <taxon>Triparma</taxon>
    </lineage>
</organism>
<evidence type="ECO:0000256" key="2">
    <source>
        <dbReference type="SAM" id="MobiDB-lite"/>
    </source>
</evidence>
<dbReference type="CDD" id="cd00051">
    <property type="entry name" value="EFh"/>
    <property type="match status" value="1"/>
</dbReference>
<evidence type="ECO:0000313" key="5">
    <source>
        <dbReference type="Proteomes" id="UP001165085"/>
    </source>
</evidence>
<dbReference type="InterPro" id="IPR002048">
    <property type="entry name" value="EF_hand_dom"/>
</dbReference>
<dbReference type="GO" id="GO:0005509">
    <property type="term" value="F:calcium ion binding"/>
    <property type="evidence" value="ECO:0007669"/>
    <property type="project" value="InterPro"/>
</dbReference>
<comment type="caution">
    <text evidence="4">The sequence shown here is derived from an EMBL/GenBank/DDBJ whole genome shotgun (WGS) entry which is preliminary data.</text>
</comment>
<evidence type="ECO:0000313" key="4">
    <source>
        <dbReference type="EMBL" id="GMH53514.1"/>
    </source>
</evidence>
<evidence type="ECO:0000256" key="1">
    <source>
        <dbReference type="ARBA" id="ARBA00022837"/>
    </source>
</evidence>
<dbReference type="OrthoDB" id="191686at2759"/>
<dbReference type="InterPro" id="IPR018247">
    <property type="entry name" value="EF_Hand_1_Ca_BS"/>
</dbReference>
<dbReference type="SMART" id="SM00054">
    <property type="entry name" value="EFh"/>
    <property type="match status" value="2"/>
</dbReference>
<dbReference type="PROSITE" id="PS50222">
    <property type="entry name" value="EF_HAND_2"/>
    <property type="match status" value="2"/>
</dbReference>
<keyword evidence="5" id="KW-1185">Reference proteome</keyword>
<name>A0A9W6ZN29_9STRA</name>
<evidence type="ECO:0000259" key="3">
    <source>
        <dbReference type="PROSITE" id="PS50222"/>
    </source>
</evidence>
<gene>
    <name evidence="4" type="ORF">TrST_g6833</name>
</gene>
<feature type="region of interest" description="Disordered" evidence="2">
    <location>
        <begin position="329"/>
        <end position="352"/>
    </location>
</feature>
<dbReference type="Pfam" id="PF13499">
    <property type="entry name" value="EF-hand_7"/>
    <property type="match status" value="1"/>
</dbReference>
<dbReference type="Gene3D" id="1.10.238.10">
    <property type="entry name" value="EF-hand"/>
    <property type="match status" value="1"/>
</dbReference>
<dbReference type="InterPro" id="IPR011992">
    <property type="entry name" value="EF-hand-dom_pair"/>
</dbReference>
<dbReference type="AlphaFoldDB" id="A0A9W6ZN29"/>
<feature type="domain" description="EF-hand" evidence="3">
    <location>
        <begin position="142"/>
        <end position="177"/>
    </location>
</feature>
<dbReference type="EMBL" id="BRXY01000020">
    <property type="protein sequence ID" value="GMH53514.1"/>
    <property type="molecule type" value="Genomic_DNA"/>
</dbReference>
<dbReference type="PROSITE" id="PS00018">
    <property type="entry name" value="EF_HAND_1"/>
    <property type="match status" value="2"/>
</dbReference>
<accession>A0A9W6ZN29</accession>
<dbReference type="Proteomes" id="UP001165085">
    <property type="component" value="Unassembled WGS sequence"/>
</dbReference>
<sequence length="352" mass="40148">MGNCLAKIDVLTPKDRERLENANLDQYAVMCAFEDLELCSKREMERMYIAFDHIGSPIDGVGENVISIDDALHYLSIKSSPFMDQIFTAPIKMETEYEEHKRLKAGGKRKTHEEVMEERLRLGLQNPRLKFSQFCMSMWLLTHFAIATLAFNMYDKDGSGTLDRAEVDEIIGKVYADSSASNSHEATPIDARAMQILDGMDVDHDGSVSKDEFVTMVNNYHYLLMPAFVVQSRVRSKIFGYFINWEEEEVKREKTKYTTMVDIIKKIDETTEKQIKVLGGDITKLRAAALGEDFENKSESITKLEEADARDHVEIGYIADAATRDKSMVEHHRKSTQLKTRASNYVKPESNA</sequence>